<keyword evidence="3" id="KW-1185">Reference proteome</keyword>
<evidence type="ECO:0000256" key="1">
    <source>
        <dbReference type="SAM" id="Phobius"/>
    </source>
</evidence>
<proteinExistence type="predicted"/>
<organism evidence="2 3">
    <name type="scientific">Desulfocucumis palustris</name>
    <dbReference type="NCBI Taxonomy" id="1898651"/>
    <lineage>
        <taxon>Bacteria</taxon>
        <taxon>Bacillati</taxon>
        <taxon>Bacillota</taxon>
        <taxon>Clostridia</taxon>
        <taxon>Eubacteriales</taxon>
        <taxon>Desulfocucumaceae</taxon>
        <taxon>Desulfocucumis</taxon>
    </lineage>
</organism>
<dbReference type="RefSeq" id="WP_104370806.1">
    <property type="nucleotide sequence ID" value="NZ_BFAV01000019.1"/>
</dbReference>
<evidence type="ECO:0000313" key="2">
    <source>
        <dbReference type="EMBL" id="GBF32253.1"/>
    </source>
</evidence>
<dbReference type="OrthoDB" id="2680433at2"/>
<keyword evidence="1" id="KW-0812">Transmembrane</keyword>
<name>A0A2L2X9H2_9FIRM</name>
<keyword evidence="1" id="KW-1133">Transmembrane helix</keyword>
<evidence type="ECO:0000313" key="3">
    <source>
        <dbReference type="Proteomes" id="UP000239549"/>
    </source>
</evidence>
<accession>A0A2L2X9H2</accession>
<comment type="caution">
    <text evidence="2">The sequence shown here is derived from an EMBL/GenBank/DDBJ whole genome shotgun (WGS) entry which is preliminary data.</text>
</comment>
<keyword evidence="1" id="KW-0472">Membrane</keyword>
<dbReference type="InterPro" id="IPR024405">
    <property type="entry name" value="Phage_BhlA/UviB"/>
</dbReference>
<gene>
    <name evidence="2" type="ORF">DCCM_0446</name>
</gene>
<dbReference type="Proteomes" id="UP000239549">
    <property type="component" value="Unassembled WGS sequence"/>
</dbReference>
<reference evidence="3" key="1">
    <citation type="submission" date="2018-02" db="EMBL/GenBank/DDBJ databases">
        <title>Genome sequence of Desulfocucumis palustris strain NAW-5.</title>
        <authorList>
            <person name="Watanabe M."/>
            <person name="Kojima H."/>
            <person name="Fukui M."/>
        </authorList>
    </citation>
    <scope>NUCLEOTIDE SEQUENCE [LARGE SCALE GENOMIC DNA]</scope>
    <source>
        <strain evidence="3">NAW-5</strain>
    </source>
</reference>
<dbReference type="Pfam" id="PF10960">
    <property type="entry name" value="Holin_BhlA"/>
    <property type="match status" value="1"/>
</dbReference>
<protein>
    <submittedName>
        <fullName evidence="2">Uncharacterized protein</fullName>
    </submittedName>
</protein>
<dbReference type="EMBL" id="BFAV01000019">
    <property type="protein sequence ID" value="GBF32253.1"/>
    <property type="molecule type" value="Genomic_DNA"/>
</dbReference>
<dbReference type="AlphaFoldDB" id="A0A2L2X9H2"/>
<sequence>MDFSQELIKVAVSNGVFCLLFVWLMINERRDSKSREDKLVQQLENNTEAVKSLRDLILFNIKSNSKEGE</sequence>
<feature type="transmembrane region" description="Helical" evidence="1">
    <location>
        <begin position="6"/>
        <end position="26"/>
    </location>
</feature>